<feature type="transmembrane region" description="Helical" evidence="1">
    <location>
        <begin position="68"/>
        <end position="86"/>
    </location>
</feature>
<feature type="transmembrane region" description="Helical" evidence="1">
    <location>
        <begin position="45"/>
        <end position="62"/>
    </location>
</feature>
<name>A0AA41UMF0_9MICO</name>
<evidence type="ECO:0000259" key="2">
    <source>
        <dbReference type="Pfam" id="PF01478"/>
    </source>
</evidence>
<evidence type="ECO:0000256" key="1">
    <source>
        <dbReference type="SAM" id="Phobius"/>
    </source>
</evidence>
<dbReference type="EMBL" id="JALGAR010000006">
    <property type="protein sequence ID" value="MCI4659781.1"/>
    <property type="molecule type" value="Genomic_DNA"/>
</dbReference>
<protein>
    <submittedName>
        <fullName evidence="3">A24 family peptidase</fullName>
    </submittedName>
</protein>
<keyword evidence="4" id="KW-1185">Reference proteome</keyword>
<feature type="transmembrane region" description="Helical" evidence="1">
    <location>
        <begin position="144"/>
        <end position="161"/>
    </location>
</feature>
<keyword evidence="1" id="KW-0812">Transmembrane</keyword>
<dbReference type="Proteomes" id="UP001165341">
    <property type="component" value="Unassembled WGS sequence"/>
</dbReference>
<accession>A0AA41UMF0</accession>
<dbReference type="InterPro" id="IPR000045">
    <property type="entry name" value="Prepilin_IV_endopep_pep"/>
</dbReference>
<feature type="domain" description="Prepilin type IV endopeptidase peptidase" evidence="2">
    <location>
        <begin position="24"/>
        <end position="122"/>
    </location>
</feature>
<feature type="transmembrane region" description="Helical" evidence="1">
    <location>
        <begin position="20"/>
        <end position="38"/>
    </location>
</feature>
<dbReference type="AlphaFoldDB" id="A0AA41UMF0"/>
<evidence type="ECO:0000313" key="4">
    <source>
        <dbReference type="Proteomes" id="UP001165341"/>
    </source>
</evidence>
<reference evidence="3" key="1">
    <citation type="submission" date="2022-03" db="EMBL/GenBank/DDBJ databases">
        <title>Cryobacterium sp. nov. strain ZS14-85, isolated from Antarctic soil.</title>
        <authorList>
            <person name="Li J."/>
            <person name="Niu G."/>
        </authorList>
    </citation>
    <scope>NUCLEOTIDE SEQUENCE</scope>
    <source>
        <strain evidence="3">ZS14-85</strain>
    </source>
</reference>
<dbReference type="RefSeq" id="WP_243013272.1">
    <property type="nucleotide sequence ID" value="NZ_JALGAR010000006.1"/>
</dbReference>
<feature type="transmembrane region" description="Helical" evidence="1">
    <location>
        <begin position="98"/>
        <end position="124"/>
    </location>
</feature>
<dbReference type="Gene3D" id="1.20.120.1220">
    <property type="match status" value="1"/>
</dbReference>
<dbReference type="GO" id="GO:0004190">
    <property type="term" value="F:aspartic-type endopeptidase activity"/>
    <property type="evidence" value="ECO:0007669"/>
    <property type="project" value="InterPro"/>
</dbReference>
<dbReference type="Pfam" id="PF01478">
    <property type="entry name" value="Peptidase_A24"/>
    <property type="match status" value="1"/>
</dbReference>
<sequence>MTDFLLGLMMGSPENVVPTTTISVVIVGMLVLAALDVWRREVEDYATAALFGIAVVGAGLEGVHPQQWVGALLAAGIAFTVYLGLGRRGIMGGGDVKLSIVPAFVLGLSNPIIGLWWIACAIVLHQTFFAVNTRLRKAPLALPHVPAMALATLVASIAFPVHI</sequence>
<dbReference type="GO" id="GO:0016020">
    <property type="term" value="C:membrane"/>
    <property type="evidence" value="ECO:0007669"/>
    <property type="project" value="InterPro"/>
</dbReference>
<keyword evidence="1" id="KW-0472">Membrane</keyword>
<keyword evidence="1" id="KW-1133">Transmembrane helix</keyword>
<gene>
    <name evidence="3" type="ORF">MQH31_18395</name>
</gene>
<comment type="caution">
    <text evidence="3">The sequence shown here is derived from an EMBL/GenBank/DDBJ whole genome shotgun (WGS) entry which is preliminary data.</text>
</comment>
<organism evidence="3 4">
    <name type="scientific">Cryobacterium zhongshanensis</name>
    <dbReference type="NCBI Taxonomy" id="2928153"/>
    <lineage>
        <taxon>Bacteria</taxon>
        <taxon>Bacillati</taxon>
        <taxon>Actinomycetota</taxon>
        <taxon>Actinomycetes</taxon>
        <taxon>Micrococcales</taxon>
        <taxon>Microbacteriaceae</taxon>
        <taxon>Cryobacterium</taxon>
    </lineage>
</organism>
<proteinExistence type="predicted"/>
<evidence type="ECO:0000313" key="3">
    <source>
        <dbReference type="EMBL" id="MCI4659781.1"/>
    </source>
</evidence>